<keyword evidence="3" id="KW-0067">ATP-binding</keyword>
<evidence type="ECO:0000256" key="3">
    <source>
        <dbReference type="ARBA" id="ARBA00022840"/>
    </source>
</evidence>
<sequence>MTDRALAVVRAGALTTVQDGGRPGHAHLGVPRSGALDAPAAALANRLAGNPPGAAVLETTLNGCAVRPRSAVTVAVTGAPCRVTVDGRPAAWGAPVRVPAGAVVDVGAATRGVRGYVAVSGGIAVEPVLGSRSTDLLSGLGPPPLTDGAVLPLGRAVGPHARVDLAPQPAPPAELVLRVTPGPRDDWFTREAVRTFTSAAYRVSSASNRIGLRTEGPALERARPGELPSEGMVLGAVQVPPDGRPVVFLADHPTTGGYPVLAVVRAADLPAAAQAVPGTPVRFVAVRRR</sequence>
<reference evidence="5 6" key="1">
    <citation type="submission" date="2024-09" db="EMBL/GenBank/DDBJ databases">
        <authorList>
            <person name="Sun Q."/>
            <person name="Mori K."/>
        </authorList>
    </citation>
    <scope>NUCLEOTIDE SEQUENCE [LARGE SCALE GENOMIC DNA]</scope>
    <source>
        <strain evidence="5 6">JCM 6917</strain>
    </source>
</reference>
<evidence type="ECO:0000256" key="2">
    <source>
        <dbReference type="ARBA" id="ARBA00022801"/>
    </source>
</evidence>
<dbReference type="InterPro" id="IPR029000">
    <property type="entry name" value="Cyclophilin-like_dom_sf"/>
</dbReference>
<feature type="domain" description="Carboxyltransferase" evidence="4">
    <location>
        <begin position="27"/>
        <end position="289"/>
    </location>
</feature>
<comment type="caution">
    <text evidence="5">The sequence shown here is derived from an EMBL/GenBank/DDBJ whole genome shotgun (WGS) entry which is preliminary data.</text>
</comment>
<evidence type="ECO:0000259" key="4">
    <source>
        <dbReference type="SMART" id="SM00797"/>
    </source>
</evidence>
<keyword evidence="6" id="KW-1185">Reference proteome</keyword>
<dbReference type="Gene3D" id="2.40.100.10">
    <property type="entry name" value="Cyclophilin-like"/>
    <property type="match status" value="1"/>
</dbReference>
<dbReference type="SMART" id="SM00797">
    <property type="entry name" value="AHS2"/>
    <property type="match status" value="1"/>
</dbReference>
<dbReference type="RefSeq" id="WP_381346599.1">
    <property type="nucleotide sequence ID" value="NZ_JBHMCY010000025.1"/>
</dbReference>
<dbReference type="Pfam" id="PF02626">
    <property type="entry name" value="CT_A_B"/>
    <property type="match status" value="1"/>
</dbReference>
<accession>A0ABV5N2J7</accession>
<proteinExistence type="predicted"/>
<keyword evidence="1" id="KW-0547">Nucleotide-binding</keyword>
<evidence type="ECO:0000313" key="6">
    <source>
        <dbReference type="Proteomes" id="UP001589709"/>
    </source>
</evidence>
<gene>
    <name evidence="5" type="ORF">ACFF45_15450</name>
</gene>
<dbReference type="EMBL" id="JBHMCY010000025">
    <property type="protein sequence ID" value="MFB9464064.1"/>
    <property type="molecule type" value="Genomic_DNA"/>
</dbReference>
<keyword evidence="2" id="KW-0378">Hydrolase</keyword>
<dbReference type="InterPro" id="IPR003778">
    <property type="entry name" value="CT_A_B"/>
</dbReference>
<organism evidence="5 6">
    <name type="scientific">Streptomyces cinereospinus</name>
    <dbReference type="NCBI Taxonomy" id="285561"/>
    <lineage>
        <taxon>Bacteria</taxon>
        <taxon>Bacillati</taxon>
        <taxon>Actinomycetota</taxon>
        <taxon>Actinomycetes</taxon>
        <taxon>Kitasatosporales</taxon>
        <taxon>Streptomycetaceae</taxon>
        <taxon>Streptomyces</taxon>
    </lineage>
</organism>
<dbReference type="SUPFAM" id="SSF50891">
    <property type="entry name" value="Cyclophilin-like"/>
    <property type="match status" value="1"/>
</dbReference>
<dbReference type="InterPro" id="IPR052708">
    <property type="entry name" value="PxpC"/>
</dbReference>
<protein>
    <submittedName>
        <fullName evidence="5">Biotin-dependent carboxyltransferase family protein</fullName>
    </submittedName>
</protein>
<dbReference type="PANTHER" id="PTHR43309">
    <property type="entry name" value="5-OXOPROLINASE SUBUNIT C"/>
    <property type="match status" value="1"/>
</dbReference>
<dbReference type="NCBIfam" id="TIGR00724">
    <property type="entry name" value="urea_amlyse_rel"/>
    <property type="match status" value="1"/>
</dbReference>
<dbReference type="PANTHER" id="PTHR43309:SF3">
    <property type="entry name" value="5-OXOPROLINASE SUBUNIT C"/>
    <property type="match status" value="1"/>
</dbReference>
<evidence type="ECO:0000313" key="5">
    <source>
        <dbReference type="EMBL" id="MFB9464064.1"/>
    </source>
</evidence>
<name>A0ABV5N2J7_9ACTN</name>
<evidence type="ECO:0000256" key="1">
    <source>
        <dbReference type="ARBA" id="ARBA00022741"/>
    </source>
</evidence>
<dbReference type="Proteomes" id="UP001589709">
    <property type="component" value="Unassembled WGS sequence"/>
</dbReference>